<dbReference type="InterPro" id="IPR023393">
    <property type="entry name" value="START-like_dom_sf"/>
</dbReference>
<organism evidence="2 3">
    <name type="scientific">Microtetraspora glauca</name>
    <dbReference type="NCBI Taxonomy" id="1996"/>
    <lineage>
        <taxon>Bacteria</taxon>
        <taxon>Bacillati</taxon>
        <taxon>Actinomycetota</taxon>
        <taxon>Actinomycetes</taxon>
        <taxon>Streptosporangiales</taxon>
        <taxon>Streptosporangiaceae</taxon>
        <taxon>Microtetraspora</taxon>
    </lineage>
</organism>
<protein>
    <submittedName>
        <fullName evidence="2">Uncharacterized protein</fullName>
    </submittedName>
</protein>
<feature type="region of interest" description="Disordered" evidence="1">
    <location>
        <begin position="1"/>
        <end position="20"/>
    </location>
</feature>
<dbReference type="Gene3D" id="3.30.530.20">
    <property type="match status" value="1"/>
</dbReference>
<evidence type="ECO:0000313" key="3">
    <source>
        <dbReference type="Proteomes" id="UP001551675"/>
    </source>
</evidence>
<gene>
    <name evidence="2" type="ORF">AB0I59_23780</name>
</gene>
<proteinExistence type="predicted"/>
<dbReference type="Proteomes" id="UP001551675">
    <property type="component" value="Unassembled WGS sequence"/>
</dbReference>
<accession>A0ABV3GJ33</accession>
<dbReference type="EMBL" id="JBFALK010000013">
    <property type="protein sequence ID" value="MEV0971643.1"/>
    <property type="molecule type" value="Genomic_DNA"/>
</dbReference>
<evidence type="ECO:0000313" key="2">
    <source>
        <dbReference type="EMBL" id="MEV0971643.1"/>
    </source>
</evidence>
<dbReference type="SUPFAM" id="SSF55961">
    <property type="entry name" value="Bet v1-like"/>
    <property type="match status" value="1"/>
</dbReference>
<comment type="caution">
    <text evidence="2">The sequence shown here is derived from an EMBL/GenBank/DDBJ whole genome shotgun (WGS) entry which is preliminary data.</text>
</comment>
<keyword evidence="3" id="KW-1185">Reference proteome</keyword>
<reference evidence="2 3" key="1">
    <citation type="submission" date="2024-06" db="EMBL/GenBank/DDBJ databases">
        <title>The Natural Products Discovery Center: Release of the First 8490 Sequenced Strains for Exploring Actinobacteria Biosynthetic Diversity.</title>
        <authorList>
            <person name="Kalkreuter E."/>
            <person name="Kautsar S.A."/>
            <person name="Yang D."/>
            <person name="Bader C.D."/>
            <person name="Teijaro C.N."/>
            <person name="Fluegel L."/>
            <person name="Davis C.M."/>
            <person name="Simpson J.R."/>
            <person name="Lauterbach L."/>
            <person name="Steele A.D."/>
            <person name="Gui C."/>
            <person name="Meng S."/>
            <person name="Li G."/>
            <person name="Viehrig K."/>
            <person name="Ye F."/>
            <person name="Su P."/>
            <person name="Kiefer A.F."/>
            <person name="Nichols A."/>
            <person name="Cepeda A.J."/>
            <person name="Yan W."/>
            <person name="Fan B."/>
            <person name="Jiang Y."/>
            <person name="Adhikari A."/>
            <person name="Zheng C.-J."/>
            <person name="Schuster L."/>
            <person name="Cowan T.M."/>
            <person name="Smanski M.J."/>
            <person name="Chevrette M.G."/>
            <person name="De Carvalho L.P.S."/>
            <person name="Shen B."/>
        </authorList>
    </citation>
    <scope>NUCLEOTIDE SEQUENCE [LARGE SCALE GENOMIC DNA]</scope>
    <source>
        <strain evidence="2 3">NPDC050100</strain>
    </source>
</reference>
<name>A0ABV3GJ33_MICGL</name>
<feature type="compositionally biased region" description="Basic and acidic residues" evidence="1">
    <location>
        <begin position="1"/>
        <end position="11"/>
    </location>
</feature>
<dbReference type="RefSeq" id="WP_061255983.1">
    <property type="nucleotide sequence ID" value="NZ_JBFALK010000013.1"/>
</dbReference>
<evidence type="ECO:0000256" key="1">
    <source>
        <dbReference type="SAM" id="MobiDB-lite"/>
    </source>
</evidence>
<sequence length="70" mass="7541">MDGFADHDGRPTADMPTTTVRMRLTEHDGGTWMEACSVFDSREQMGQPVSMGMAEGLRPAVGQMDAPLVG</sequence>